<name>G4TWJ7_SERID</name>
<organism evidence="1 2">
    <name type="scientific">Serendipita indica (strain DSM 11827)</name>
    <name type="common">Root endophyte fungus</name>
    <name type="synonym">Piriformospora indica</name>
    <dbReference type="NCBI Taxonomy" id="1109443"/>
    <lineage>
        <taxon>Eukaryota</taxon>
        <taxon>Fungi</taxon>
        <taxon>Dikarya</taxon>
        <taxon>Basidiomycota</taxon>
        <taxon>Agaricomycotina</taxon>
        <taxon>Agaricomycetes</taxon>
        <taxon>Sebacinales</taxon>
        <taxon>Serendipitaceae</taxon>
        <taxon>Serendipita</taxon>
    </lineage>
</organism>
<proteinExistence type="predicted"/>
<gene>
    <name evidence="1" type="ORF">PIIN_09680</name>
</gene>
<comment type="caution">
    <text evidence="1">The sequence shown here is derived from an EMBL/GenBank/DDBJ whole genome shotgun (WGS) entry which is preliminary data.</text>
</comment>
<sequence>MSSNVSLGSLAMSFRADSESFRLAKLGQAMGVGSAFSAAIVATLGSPYSRWDVSRDHKLHKRYYHSSSNTLSEFTRHLGRSTVTAGPKDKLVGST</sequence>
<protein>
    <submittedName>
        <fullName evidence="1">Uncharacterized protein</fullName>
    </submittedName>
</protein>
<dbReference type="HOGENOM" id="CLU_2373565_0_0_1"/>
<dbReference type="EMBL" id="CAFZ01000500">
    <property type="protein sequence ID" value="CCA75690.1"/>
    <property type="molecule type" value="Genomic_DNA"/>
</dbReference>
<dbReference type="AlphaFoldDB" id="G4TWJ7"/>
<keyword evidence="2" id="KW-1185">Reference proteome</keyword>
<evidence type="ECO:0000313" key="1">
    <source>
        <dbReference type="EMBL" id="CCA75690.1"/>
    </source>
</evidence>
<dbReference type="InParanoid" id="G4TWJ7"/>
<accession>G4TWJ7</accession>
<dbReference type="Proteomes" id="UP000007148">
    <property type="component" value="Unassembled WGS sequence"/>
</dbReference>
<reference evidence="1 2" key="1">
    <citation type="journal article" date="2011" name="PLoS Pathog.">
        <title>Endophytic Life Strategies Decoded by Genome and Transcriptome Analyses of the Mutualistic Root Symbiont Piriformospora indica.</title>
        <authorList>
            <person name="Zuccaro A."/>
            <person name="Lahrmann U."/>
            <person name="Guldener U."/>
            <person name="Langen G."/>
            <person name="Pfiffi S."/>
            <person name="Biedenkopf D."/>
            <person name="Wong P."/>
            <person name="Samans B."/>
            <person name="Grimm C."/>
            <person name="Basiewicz M."/>
            <person name="Murat C."/>
            <person name="Martin F."/>
            <person name="Kogel K.H."/>
        </authorList>
    </citation>
    <scope>NUCLEOTIDE SEQUENCE [LARGE SCALE GENOMIC DNA]</scope>
    <source>
        <strain evidence="1 2">DSM 11827</strain>
    </source>
</reference>
<evidence type="ECO:0000313" key="2">
    <source>
        <dbReference type="Proteomes" id="UP000007148"/>
    </source>
</evidence>